<dbReference type="STRING" id="128403.WA1_19890"/>
<comment type="caution">
    <text evidence="1">The sequence shown here is derived from an EMBL/GenBank/DDBJ whole genome shotgun (WGS) entry which is preliminary data.</text>
</comment>
<protein>
    <submittedName>
        <fullName evidence="1">Phage tail protein</fullName>
    </submittedName>
</protein>
<accession>A0A139XC18</accession>
<dbReference type="InterPro" id="IPR010667">
    <property type="entry name" value="Phage_T4_Gp19"/>
</dbReference>
<reference evidence="1 2" key="1">
    <citation type="journal article" date="2013" name="Genome Biol. Evol.">
        <title>Genomes of Stigonematalean cyanobacteria (subsection V) and the evolution of oxygenic photosynthesis from prokaryotes to plastids.</title>
        <authorList>
            <person name="Dagan T."/>
            <person name="Roettger M."/>
            <person name="Stucken K."/>
            <person name="Landan G."/>
            <person name="Koch R."/>
            <person name="Major P."/>
            <person name="Gould S.B."/>
            <person name="Goremykin V.V."/>
            <person name="Rippka R."/>
            <person name="Tandeau de Marsac N."/>
            <person name="Gugger M."/>
            <person name="Lockhart P.J."/>
            <person name="Allen J.F."/>
            <person name="Brune I."/>
            <person name="Maus I."/>
            <person name="Puhler A."/>
            <person name="Martin W.F."/>
        </authorList>
    </citation>
    <scope>NUCLEOTIDE SEQUENCE [LARGE SCALE GENOMIC DNA]</scope>
    <source>
        <strain evidence="1 2">PCC 7110</strain>
    </source>
</reference>
<evidence type="ECO:0000313" key="1">
    <source>
        <dbReference type="EMBL" id="KYC42244.1"/>
    </source>
</evidence>
<dbReference type="PANTHER" id="PTHR38009:SF1">
    <property type="entry name" value="CONSERVED HYPOTHETICAL PHAGE TAIL PROTEIN"/>
    <property type="match status" value="1"/>
</dbReference>
<dbReference type="RefSeq" id="WP_017741806.1">
    <property type="nucleotide sequence ID" value="NZ_KQ976354.1"/>
</dbReference>
<keyword evidence="2" id="KW-1185">Reference proteome</keyword>
<evidence type="ECO:0000313" key="2">
    <source>
        <dbReference type="Proteomes" id="UP000076925"/>
    </source>
</evidence>
<dbReference type="GO" id="GO:0005198">
    <property type="term" value="F:structural molecule activity"/>
    <property type="evidence" value="ECO:0007669"/>
    <property type="project" value="InterPro"/>
</dbReference>
<dbReference type="InterPro" id="IPR011747">
    <property type="entry name" value="CHP02241"/>
</dbReference>
<organism evidence="1 2">
    <name type="scientific">Scytonema hofmannii PCC 7110</name>
    <dbReference type="NCBI Taxonomy" id="128403"/>
    <lineage>
        <taxon>Bacteria</taxon>
        <taxon>Bacillati</taxon>
        <taxon>Cyanobacteriota</taxon>
        <taxon>Cyanophyceae</taxon>
        <taxon>Nostocales</taxon>
        <taxon>Scytonemataceae</taxon>
        <taxon>Scytonema</taxon>
    </lineage>
</organism>
<gene>
    <name evidence="1" type="ORF">WA1_19890</name>
</gene>
<dbReference type="PANTHER" id="PTHR38009">
    <property type="entry name" value="CONSERVED HYPOTHETICAL PHAGE TAIL PROTEIN"/>
    <property type="match status" value="1"/>
</dbReference>
<dbReference type="NCBIfam" id="TIGR02241">
    <property type="entry name" value="conserved hypothetical phage tail region protein"/>
    <property type="match status" value="1"/>
</dbReference>
<dbReference type="AlphaFoldDB" id="A0A139XC18"/>
<dbReference type="OrthoDB" id="571709at2"/>
<name>A0A139XC18_9CYAN</name>
<proteinExistence type="predicted"/>
<dbReference type="EMBL" id="ANNX02000020">
    <property type="protein sequence ID" value="KYC42244.1"/>
    <property type="molecule type" value="Genomic_DNA"/>
</dbReference>
<dbReference type="Proteomes" id="UP000076925">
    <property type="component" value="Unassembled WGS sequence"/>
</dbReference>
<sequence length="163" mass="18737">MANLTNKFPEILINARFYIELKLDGSQEPVDAYFMECTGIQRSQEAIEVQEVIPRRGKKEIGNVLCTKIPGNLKTNNITLRRGMTQSKTLSQWFESVERGNWSKQIRDGSITIYNQAAQAQAVFQFRGAWPVRYSISDLSANGTDVEIEEIEIAVERFYRQRK</sequence>
<dbReference type="Pfam" id="PF06841">
    <property type="entry name" value="Phage_T4_gp19"/>
    <property type="match status" value="1"/>
</dbReference>